<dbReference type="AlphaFoldDB" id="A0A8C0G633"/>
<dbReference type="GO" id="GO:0005789">
    <property type="term" value="C:endoplasmic reticulum membrane"/>
    <property type="evidence" value="ECO:0007669"/>
    <property type="project" value="TreeGrafter"/>
</dbReference>
<protein>
    <submittedName>
        <fullName evidence="1">Uncharacterized protein</fullName>
    </submittedName>
</protein>
<dbReference type="Gene3D" id="1.10.600.10">
    <property type="entry name" value="Farnesyl Diphosphate Synthase"/>
    <property type="match status" value="1"/>
</dbReference>
<reference evidence="1" key="2">
    <citation type="submission" date="2025-09" db="UniProtKB">
        <authorList>
            <consortium name="Ensembl"/>
        </authorList>
    </citation>
    <scope>IDENTIFICATION</scope>
</reference>
<dbReference type="Ensembl" id="ENSCABT00000003385.1">
    <property type="protein sequence ID" value="ENSCABP00000003122.1"/>
    <property type="gene ID" value="ENSCABG00000002394.1"/>
</dbReference>
<dbReference type="Proteomes" id="UP000694404">
    <property type="component" value="Unplaced"/>
</dbReference>
<dbReference type="GO" id="GO:0006695">
    <property type="term" value="P:cholesterol biosynthetic process"/>
    <property type="evidence" value="ECO:0007669"/>
    <property type="project" value="TreeGrafter"/>
</dbReference>
<organism evidence="1 2">
    <name type="scientific">Chelonoidis abingdonii</name>
    <name type="common">Abingdon island giant tortoise</name>
    <name type="synonym">Testudo abingdonii</name>
    <dbReference type="NCBI Taxonomy" id="106734"/>
    <lineage>
        <taxon>Eukaryota</taxon>
        <taxon>Metazoa</taxon>
        <taxon>Chordata</taxon>
        <taxon>Craniata</taxon>
        <taxon>Vertebrata</taxon>
        <taxon>Euteleostomi</taxon>
        <taxon>Archelosauria</taxon>
        <taxon>Testudinata</taxon>
        <taxon>Testudines</taxon>
        <taxon>Cryptodira</taxon>
        <taxon>Durocryptodira</taxon>
        <taxon>Testudinoidea</taxon>
        <taxon>Testudinidae</taxon>
        <taxon>Chelonoidis</taxon>
    </lineage>
</organism>
<dbReference type="PANTHER" id="PTHR11626">
    <property type="entry name" value="FARNESYL-DIPHOSPHATE FARNESYLTRANSFERASE"/>
    <property type="match status" value="1"/>
</dbReference>
<dbReference type="InterPro" id="IPR008949">
    <property type="entry name" value="Isoprenoid_synthase_dom_sf"/>
</dbReference>
<sequence>MESVGKWLGHPREIYNLLQFKMGVGMAVMPRLDQDVLSDGLKTCYRYLNQTSQSFTAVIQALDGELRPVVCIFYLVL</sequence>
<keyword evidence="2" id="KW-1185">Reference proteome</keyword>
<dbReference type="GO" id="GO:0045338">
    <property type="term" value="P:farnesyl diphosphate metabolic process"/>
    <property type="evidence" value="ECO:0007669"/>
    <property type="project" value="InterPro"/>
</dbReference>
<accession>A0A8C0G633</accession>
<evidence type="ECO:0000313" key="1">
    <source>
        <dbReference type="Ensembl" id="ENSCABP00000003122.1"/>
    </source>
</evidence>
<dbReference type="InterPro" id="IPR044844">
    <property type="entry name" value="Trans_IPPS_euk-type"/>
</dbReference>
<proteinExistence type="predicted"/>
<dbReference type="SUPFAM" id="SSF48576">
    <property type="entry name" value="Terpenoid synthases"/>
    <property type="match status" value="1"/>
</dbReference>
<dbReference type="GeneTree" id="ENSGT00390000016034"/>
<dbReference type="GO" id="GO:0051996">
    <property type="term" value="F:squalene synthase [NAD(P)H] activity"/>
    <property type="evidence" value="ECO:0007669"/>
    <property type="project" value="InterPro"/>
</dbReference>
<evidence type="ECO:0000313" key="2">
    <source>
        <dbReference type="Proteomes" id="UP000694404"/>
    </source>
</evidence>
<dbReference type="PANTHER" id="PTHR11626:SF2">
    <property type="entry name" value="SQUALENE SYNTHASE"/>
    <property type="match status" value="1"/>
</dbReference>
<name>A0A8C0G633_CHEAB</name>
<reference evidence="1" key="1">
    <citation type="submission" date="2025-08" db="UniProtKB">
        <authorList>
            <consortium name="Ensembl"/>
        </authorList>
    </citation>
    <scope>IDENTIFICATION</scope>
</reference>